<keyword evidence="3" id="KW-1185">Reference proteome</keyword>
<feature type="compositionally biased region" description="Basic residues" evidence="1">
    <location>
        <begin position="142"/>
        <end position="154"/>
    </location>
</feature>
<evidence type="ECO:0000313" key="2">
    <source>
        <dbReference type="EMBL" id="PWC27681.1"/>
    </source>
</evidence>
<accession>A0A2U1V1E3</accession>
<dbReference type="AlphaFoldDB" id="A0A2U1V1E3"/>
<dbReference type="InterPro" id="IPR021327">
    <property type="entry name" value="DUF2934"/>
</dbReference>
<feature type="region of interest" description="Disordered" evidence="1">
    <location>
        <begin position="20"/>
        <end position="154"/>
    </location>
</feature>
<feature type="compositionally biased region" description="Basic and acidic residues" evidence="1">
    <location>
        <begin position="20"/>
        <end position="41"/>
    </location>
</feature>
<organism evidence="2 3">
    <name type="scientific">Teichococcus aestuarii</name>
    <dbReference type="NCBI Taxonomy" id="568898"/>
    <lineage>
        <taxon>Bacteria</taxon>
        <taxon>Pseudomonadati</taxon>
        <taxon>Pseudomonadota</taxon>
        <taxon>Alphaproteobacteria</taxon>
        <taxon>Acetobacterales</taxon>
        <taxon>Roseomonadaceae</taxon>
        <taxon>Roseomonas</taxon>
    </lineage>
</organism>
<sequence length="154" mass="16631">MSDTSPDREERIRARAYEMWEAEGRQEGKAEHYWHRAREEMEPPSGSLDDQLADTFPASDPPSMTSPSYPEEPLPAVPQDEALPARSATVEERPEPAPAKPAKSGKPKPPPKSAAQPATTQPATTQPATTQPAAQPTPRPAAKPKAKPVPRGKA</sequence>
<reference evidence="3" key="1">
    <citation type="submission" date="2017-10" db="EMBL/GenBank/DDBJ databases">
        <authorList>
            <person name="Toshchakov S.V."/>
            <person name="Goeva M.A."/>
        </authorList>
    </citation>
    <scope>NUCLEOTIDE SEQUENCE [LARGE SCALE GENOMIC DNA]</scope>
    <source>
        <strain evidence="3">JR1/69-1-13</strain>
    </source>
</reference>
<evidence type="ECO:0000256" key="1">
    <source>
        <dbReference type="SAM" id="MobiDB-lite"/>
    </source>
</evidence>
<dbReference type="RefSeq" id="WP_109518111.1">
    <property type="nucleotide sequence ID" value="NZ_PDOA01000012.1"/>
</dbReference>
<gene>
    <name evidence="2" type="ORF">CR165_16830</name>
</gene>
<evidence type="ECO:0000313" key="3">
    <source>
        <dbReference type="Proteomes" id="UP000245048"/>
    </source>
</evidence>
<name>A0A2U1V1E3_9PROT</name>
<dbReference type="EMBL" id="PDOA01000012">
    <property type="protein sequence ID" value="PWC27681.1"/>
    <property type="molecule type" value="Genomic_DNA"/>
</dbReference>
<evidence type="ECO:0008006" key="4">
    <source>
        <dbReference type="Google" id="ProtNLM"/>
    </source>
</evidence>
<dbReference type="Proteomes" id="UP000245048">
    <property type="component" value="Unassembled WGS sequence"/>
</dbReference>
<dbReference type="Pfam" id="PF11154">
    <property type="entry name" value="DUF2934"/>
    <property type="match status" value="1"/>
</dbReference>
<feature type="compositionally biased region" description="Low complexity" evidence="1">
    <location>
        <begin position="113"/>
        <end position="134"/>
    </location>
</feature>
<dbReference type="OrthoDB" id="9811127at2"/>
<protein>
    <recommendedName>
        <fullName evidence="4">DUF2934 domain-containing protein</fullName>
    </recommendedName>
</protein>
<proteinExistence type="predicted"/>
<comment type="caution">
    <text evidence="2">The sequence shown here is derived from an EMBL/GenBank/DDBJ whole genome shotgun (WGS) entry which is preliminary data.</text>
</comment>